<dbReference type="AlphaFoldDB" id="A0A6C1AYK2"/>
<dbReference type="Proteomes" id="UP000501991">
    <property type="component" value="Chromosome"/>
</dbReference>
<dbReference type="PANTHER" id="PTHR38731">
    <property type="entry name" value="LIPL45-RELATED LIPOPROTEIN-RELATED"/>
    <property type="match status" value="1"/>
</dbReference>
<accession>A0A6C1AYK2</accession>
<evidence type="ECO:0000259" key="1">
    <source>
        <dbReference type="Pfam" id="PF04773"/>
    </source>
</evidence>
<dbReference type="InterPro" id="IPR006860">
    <property type="entry name" value="FecR"/>
</dbReference>
<feature type="domain" description="FecR protein" evidence="1">
    <location>
        <begin position="120"/>
        <end position="222"/>
    </location>
</feature>
<dbReference type="InterPro" id="IPR013783">
    <property type="entry name" value="Ig-like_fold"/>
</dbReference>
<evidence type="ECO:0000313" key="3">
    <source>
        <dbReference type="Proteomes" id="UP000501991"/>
    </source>
</evidence>
<dbReference type="InterPro" id="IPR016930">
    <property type="entry name" value="UCP029644"/>
</dbReference>
<name>A0A6C1AYK2_9RHOO</name>
<evidence type="ECO:0000313" key="2">
    <source>
        <dbReference type="EMBL" id="QID16417.1"/>
    </source>
</evidence>
<dbReference type="RefSeq" id="WP_173763586.1">
    <property type="nucleotide sequence ID" value="NZ_CP048836.1"/>
</dbReference>
<dbReference type="KEGG" id="azq:G3580_01505"/>
<organism evidence="2 3">
    <name type="scientific">Nitrogeniibacter mangrovi</name>
    <dbReference type="NCBI Taxonomy" id="2016596"/>
    <lineage>
        <taxon>Bacteria</taxon>
        <taxon>Pseudomonadati</taxon>
        <taxon>Pseudomonadota</taxon>
        <taxon>Betaproteobacteria</taxon>
        <taxon>Rhodocyclales</taxon>
        <taxon>Zoogloeaceae</taxon>
        <taxon>Nitrogeniibacter</taxon>
    </lineage>
</organism>
<reference evidence="2 3" key="1">
    <citation type="submission" date="2020-02" db="EMBL/GenBank/DDBJ databases">
        <title>Nitrogenibacter mangrovi gen. nov., sp. nov. isolated from mangrove sediment, a denitrifying betaproteobacterium.</title>
        <authorList>
            <person name="Liao H."/>
            <person name="Tian Y."/>
        </authorList>
    </citation>
    <scope>NUCLEOTIDE SEQUENCE [LARGE SCALE GENOMIC DNA]</scope>
    <source>
        <strain evidence="2 3">M9-3-2</strain>
    </source>
</reference>
<dbReference type="PIRSF" id="PIRSF029644">
    <property type="entry name" value="UCP029644"/>
    <property type="match status" value="1"/>
</dbReference>
<sequence>MHMAGHAGCRWVRRALMLVLLLGAVTVRAGDDMVRYVVRKDDTLIGLGEAMFADPSAWPQVQRINRVANPRRIPIGTVLSIPVRLLRTVPREGEVVFVSGQARADGASLATGDKVPEGARLETGADGFLSIALPDGSHLTLQPQSRVRVEGLHGFVGIDDAQRASFEVDEGRVETEVAPQKGPAARYRIHTPTAIIGVRGTSFRVAADAAVTRAEMREGTVQVAGPQGGGRPVALREGFGLVARAGKPLPKPVALLPAPDLTDLPTLHERPLVSLELAPLAGAIAYRGQVATDAGFSRIVAEARSAVPVLKIDGLADGDYFLRVRGVDSRGLEGRDAQMAFRLKARPEPPFVNAPRPDGKVRAGEVAFAWARAEGAARYRFELSRQADLSEPLVSRADLAEPDLRVALEEGTYYWRLASTRADGDRGPWGDPVRVTVRPPMAPVPPPAFDDTSMFFAWGGEPGQRFEYQLADDTDFATVLASGTVAQPEVRMDKPAPGAYYLRIRAIDPDGFVSAYSAPQKVIVPASFPVWLIGVPLMMIFL</sequence>
<gene>
    <name evidence="2" type="ORF">G3580_01505</name>
</gene>
<dbReference type="Pfam" id="PF04773">
    <property type="entry name" value="FecR"/>
    <property type="match status" value="1"/>
</dbReference>
<keyword evidence="3" id="KW-1185">Reference proteome</keyword>
<dbReference type="Gene3D" id="2.60.120.1440">
    <property type="match status" value="1"/>
</dbReference>
<dbReference type="Gene3D" id="3.10.350.10">
    <property type="entry name" value="LysM domain"/>
    <property type="match status" value="1"/>
</dbReference>
<dbReference type="EMBL" id="CP048836">
    <property type="protein sequence ID" value="QID16417.1"/>
    <property type="molecule type" value="Genomic_DNA"/>
</dbReference>
<dbReference type="Gene3D" id="2.60.40.10">
    <property type="entry name" value="Immunoglobulins"/>
    <property type="match status" value="2"/>
</dbReference>
<dbReference type="InterPro" id="IPR018392">
    <property type="entry name" value="LysM"/>
</dbReference>
<dbReference type="InterPro" id="IPR036779">
    <property type="entry name" value="LysM_dom_sf"/>
</dbReference>
<proteinExistence type="predicted"/>
<protein>
    <recommendedName>
        <fullName evidence="1">FecR protein domain-containing protein</fullName>
    </recommendedName>
</protein>
<dbReference type="CDD" id="cd00118">
    <property type="entry name" value="LysM"/>
    <property type="match status" value="1"/>
</dbReference>